<dbReference type="PRINTS" id="PR01217">
    <property type="entry name" value="PRICHEXTENSN"/>
</dbReference>
<evidence type="ECO:0000313" key="6">
    <source>
        <dbReference type="Proteomes" id="UP000515129"/>
    </source>
</evidence>
<dbReference type="SMART" id="SM00326">
    <property type="entry name" value="SH3"/>
    <property type="match status" value="2"/>
</dbReference>
<dbReference type="InterPro" id="IPR001452">
    <property type="entry name" value="SH3_domain"/>
</dbReference>
<dbReference type="PANTHER" id="PTHR16830">
    <property type="entry name" value="SH2 CONTAINING ADAPTOR PRAM-1 RELATED"/>
    <property type="match status" value="1"/>
</dbReference>
<dbReference type="FunFam" id="2.30.30.40:FF:000133">
    <property type="entry name" value="FYN-binding protein-like isoform X2"/>
    <property type="match status" value="1"/>
</dbReference>
<feature type="compositionally biased region" description="Polar residues" evidence="4">
    <location>
        <begin position="67"/>
        <end position="90"/>
    </location>
</feature>
<feature type="compositionally biased region" description="Basic and acidic residues" evidence="4">
    <location>
        <begin position="432"/>
        <end position="445"/>
    </location>
</feature>
<organism evidence="6 7">
    <name type="scientific">Carassius auratus</name>
    <name type="common">Goldfish</name>
    <dbReference type="NCBI Taxonomy" id="7957"/>
    <lineage>
        <taxon>Eukaryota</taxon>
        <taxon>Metazoa</taxon>
        <taxon>Chordata</taxon>
        <taxon>Craniata</taxon>
        <taxon>Vertebrata</taxon>
        <taxon>Euteleostomi</taxon>
        <taxon>Actinopterygii</taxon>
        <taxon>Neopterygii</taxon>
        <taxon>Teleostei</taxon>
        <taxon>Ostariophysi</taxon>
        <taxon>Cypriniformes</taxon>
        <taxon>Cyprinidae</taxon>
        <taxon>Cyprininae</taxon>
        <taxon>Carassius</taxon>
    </lineage>
</organism>
<protein>
    <submittedName>
        <fullName evidence="7">FYN-binding protein 1-like isoform X1</fullName>
    </submittedName>
</protein>
<feature type="compositionally biased region" description="Basic and acidic residues" evidence="4">
    <location>
        <begin position="645"/>
        <end position="656"/>
    </location>
</feature>
<evidence type="ECO:0000256" key="4">
    <source>
        <dbReference type="SAM" id="MobiDB-lite"/>
    </source>
</evidence>
<dbReference type="PROSITE" id="PS50002">
    <property type="entry name" value="SH3"/>
    <property type="match status" value="2"/>
</dbReference>
<keyword evidence="2" id="KW-0597">Phosphoprotein</keyword>
<feature type="region of interest" description="Disordered" evidence="4">
    <location>
        <begin position="549"/>
        <end position="582"/>
    </location>
</feature>
<evidence type="ECO:0000256" key="2">
    <source>
        <dbReference type="ARBA" id="ARBA00022553"/>
    </source>
</evidence>
<dbReference type="AlphaFoldDB" id="A0A6P6IWN2"/>
<sequence>MEKSSLPSYTEDPETEDNKSDVKAIMARFQTGKASTEGTPGVRPKPPVQATLSSGPAMATKKPVLESSLSGGVTTTSIAPKPKSTVNTARSAPDMHEPPKIKAFGTRFENTQDNNKVNFKVPVKPKPPDSSQDSETPKVPFPKVPLQKPSSIMANDSKVTSPKPVAPIAKPPWVKDAPKAEDNSPSPNPTPPKMPAAPKPKSSISMLRQQPEDSSNVESAATPSSVSNVKPSSFRVKNSFIKAEEGVKEGAKMPSANESVSKPVAFNKPNVPRKSTGPPMQQANDDPSVPKKKPLPNTYALGNAPTKPNRPPKVNLEKFKKGSEATTESPGPKNVTPPPPPPPTSHPSTQPPPPLSSQPSRPNLPPRHPGPVIQDENYDDVDSFRMGQKAEGSGSDDEIYEDLDDSRSAVETSQPQKKPEKELAIQNQNLKNQKEREKKEKDAIKKFKITPPLQVMHQVKAKADCKGGKYDLSIKKGDSVDIMRITDNPEGKWLGRSQDGSYGYVKTEMVEIDFSVLKNKGLSLPHSMANEEVYDDVEAMDEQLNMNGQRVVLPPPPDDDLYDDIPDSNPNPISTGDPRSLLKPRNFLEMLKRKSQVHHNDIPPPPQFTPEGNQDASQDIYDDVDSFPATPSPSSLPQMISKGTKVHEDPKKQKKFEKEEKEFRKKFKYDGEIQVLHQATIATSKKGSGKDLAVQAGETVDVISKSDPDKFICRNKDGKFGYVLAINIQTDDEVYDDIGDDCIYDND</sequence>
<feature type="compositionally biased region" description="Polar residues" evidence="4">
    <location>
        <begin position="148"/>
        <end position="160"/>
    </location>
</feature>
<dbReference type="Gene3D" id="2.30.30.40">
    <property type="entry name" value="SH3 Domains"/>
    <property type="match status" value="2"/>
</dbReference>
<feature type="region of interest" description="Disordered" evidence="4">
    <location>
        <begin position="595"/>
        <end position="656"/>
    </location>
</feature>
<dbReference type="PANTHER" id="PTHR16830:SF19">
    <property type="entry name" value="FYN-BINDING PROTEIN-LIKE-RELATED"/>
    <property type="match status" value="1"/>
</dbReference>
<evidence type="ECO:0000259" key="5">
    <source>
        <dbReference type="PROSITE" id="PS50002"/>
    </source>
</evidence>
<dbReference type="GeneID" id="113038726"/>
<dbReference type="SUPFAM" id="SSF50044">
    <property type="entry name" value="SH3-domain"/>
    <property type="match status" value="2"/>
</dbReference>
<feature type="compositionally biased region" description="Polar residues" evidence="4">
    <location>
        <begin position="212"/>
        <end position="231"/>
    </location>
</feature>
<dbReference type="OrthoDB" id="9396701at2759"/>
<dbReference type="GO" id="GO:0050852">
    <property type="term" value="P:T cell receptor signaling pathway"/>
    <property type="evidence" value="ECO:0007669"/>
    <property type="project" value="TreeGrafter"/>
</dbReference>
<keyword evidence="6" id="KW-1185">Reference proteome</keyword>
<evidence type="ECO:0000256" key="1">
    <source>
        <dbReference type="ARBA" id="ARBA00022443"/>
    </source>
</evidence>
<dbReference type="InterPro" id="IPR036028">
    <property type="entry name" value="SH3-like_dom_sf"/>
</dbReference>
<dbReference type="KEGG" id="caua:113038726"/>
<feature type="compositionally biased region" description="Acidic residues" evidence="4">
    <location>
        <begin position="394"/>
        <end position="404"/>
    </location>
</feature>
<feature type="compositionally biased region" description="Acidic residues" evidence="4">
    <location>
        <begin position="557"/>
        <end position="566"/>
    </location>
</feature>
<accession>A0A6P6IWN2</accession>
<dbReference type="Proteomes" id="UP000515129">
    <property type="component" value="Chromosome 21"/>
</dbReference>
<feature type="domain" description="SH3" evidence="5">
    <location>
        <begin position="454"/>
        <end position="515"/>
    </location>
</feature>
<feature type="region of interest" description="Disordered" evidence="4">
    <location>
        <begin position="1"/>
        <end position="448"/>
    </location>
</feature>
<name>A0A6P6IWN2_CARAU</name>
<feature type="compositionally biased region" description="Basic and acidic residues" evidence="4">
    <location>
        <begin position="242"/>
        <end position="251"/>
    </location>
</feature>
<keyword evidence="1 3" id="KW-0728">SH3 domain</keyword>
<feature type="compositionally biased region" description="Pro residues" evidence="4">
    <location>
        <begin position="186"/>
        <end position="198"/>
    </location>
</feature>
<dbReference type="GO" id="GO:0007229">
    <property type="term" value="P:integrin-mediated signaling pathway"/>
    <property type="evidence" value="ECO:0007669"/>
    <property type="project" value="InterPro"/>
</dbReference>
<dbReference type="Pfam" id="PF14603">
    <property type="entry name" value="hSH3"/>
    <property type="match status" value="2"/>
</dbReference>
<dbReference type="InterPro" id="IPR029294">
    <property type="entry name" value="hSH3"/>
</dbReference>
<dbReference type="RefSeq" id="XP_026052140.1">
    <property type="nucleotide sequence ID" value="XM_026196355.1"/>
</dbReference>
<dbReference type="GO" id="GO:0072659">
    <property type="term" value="P:protein localization to plasma membrane"/>
    <property type="evidence" value="ECO:0007669"/>
    <property type="project" value="TreeGrafter"/>
</dbReference>
<reference evidence="7" key="1">
    <citation type="submission" date="2025-08" db="UniProtKB">
        <authorList>
            <consortium name="RefSeq"/>
        </authorList>
    </citation>
    <scope>IDENTIFICATION</scope>
    <source>
        <strain evidence="7">Wakin</strain>
        <tissue evidence="7">Muscle</tissue>
    </source>
</reference>
<dbReference type="InterPro" id="IPR043443">
    <property type="entry name" value="FYB1/2-like"/>
</dbReference>
<proteinExistence type="predicted"/>
<feature type="domain" description="SH3" evidence="5">
    <location>
        <begin position="658"/>
        <end position="733"/>
    </location>
</feature>
<feature type="compositionally biased region" description="Pro residues" evidence="4">
    <location>
        <begin position="335"/>
        <end position="369"/>
    </location>
</feature>
<gene>
    <name evidence="7" type="primary">LOC113038726</name>
</gene>
<evidence type="ECO:0000256" key="3">
    <source>
        <dbReference type="PROSITE-ProRule" id="PRU00192"/>
    </source>
</evidence>
<evidence type="ECO:0000313" key="7">
    <source>
        <dbReference type="RefSeq" id="XP_026052140.1"/>
    </source>
</evidence>
<dbReference type="GO" id="GO:0005886">
    <property type="term" value="C:plasma membrane"/>
    <property type="evidence" value="ECO:0007669"/>
    <property type="project" value="InterPro"/>
</dbReference>